<protein>
    <submittedName>
        <fullName evidence="1">Uncharacterized protein</fullName>
    </submittedName>
</protein>
<gene>
    <name evidence="1" type="ORF">E2C01_090811</name>
</gene>
<evidence type="ECO:0000313" key="1">
    <source>
        <dbReference type="EMBL" id="MPC95593.1"/>
    </source>
</evidence>
<keyword evidence="2" id="KW-1185">Reference proteome</keyword>
<dbReference type="AlphaFoldDB" id="A0A5B7JMD4"/>
<sequence>MTFSHSTNLNFNSVFSVANSTSLPSCTLTTFIRRSTYSYYLFCH</sequence>
<dbReference type="Proteomes" id="UP000324222">
    <property type="component" value="Unassembled WGS sequence"/>
</dbReference>
<dbReference type="EMBL" id="VSRR010102834">
    <property type="protein sequence ID" value="MPC95593.1"/>
    <property type="molecule type" value="Genomic_DNA"/>
</dbReference>
<accession>A0A5B7JMD4</accession>
<proteinExistence type="predicted"/>
<organism evidence="1 2">
    <name type="scientific">Portunus trituberculatus</name>
    <name type="common">Swimming crab</name>
    <name type="synonym">Neptunus trituberculatus</name>
    <dbReference type="NCBI Taxonomy" id="210409"/>
    <lineage>
        <taxon>Eukaryota</taxon>
        <taxon>Metazoa</taxon>
        <taxon>Ecdysozoa</taxon>
        <taxon>Arthropoda</taxon>
        <taxon>Crustacea</taxon>
        <taxon>Multicrustacea</taxon>
        <taxon>Malacostraca</taxon>
        <taxon>Eumalacostraca</taxon>
        <taxon>Eucarida</taxon>
        <taxon>Decapoda</taxon>
        <taxon>Pleocyemata</taxon>
        <taxon>Brachyura</taxon>
        <taxon>Eubrachyura</taxon>
        <taxon>Portunoidea</taxon>
        <taxon>Portunidae</taxon>
        <taxon>Portuninae</taxon>
        <taxon>Portunus</taxon>
    </lineage>
</organism>
<reference evidence="1 2" key="1">
    <citation type="submission" date="2019-05" db="EMBL/GenBank/DDBJ databases">
        <title>Another draft genome of Portunus trituberculatus and its Hox gene families provides insights of decapod evolution.</title>
        <authorList>
            <person name="Jeong J.-H."/>
            <person name="Song I."/>
            <person name="Kim S."/>
            <person name="Choi T."/>
            <person name="Kim D."/>
            <person name="Ryu S."/>
            <person name="Kim W."/>
        </authorList>
    </citation>
    <scope>NUCLEOTIDE SEQUENCE [LARGE SCALE GENOMIC DNA]</scope>
    <source>
        <tissue evidence="1">Muscle</tissue>
    </source>
</reference>
<evidence type="ECO:0000313" key="2">
    <source>
        <dbReference type="Proteomes" id="UP000324222"/>
    </source>
</evidence>
<name>A0A5B7JMD4_PORTR</name>
<comment type="caution">
    <text evidence="1">The sequence shown here is derived from an EMBL/GenBank/DDBJ whole genome shotgun (WGS) entry which is preliminary data.</text>
</comment>